<sequence length="223" mass="24166">MTTLTPAPSALKPRARGWIHFWSFLASTVTGTVLVVLAASTVSGRAAVGTAVYAVTVSALFGTSALYHRRTWHSPRVRTWMKRADHSMIFVFIAGSYTPFALLAMPEHTGDVVLAVVWVGALLGVALKMAWPEAPRWLGVPLYLALGWVAVFVLPDLLHRAGVAALVLLLVGGLFYSLGGLAYGIKRPNPWPSTFGFHEVFHLATVLAALCHYVAIWLTIYAV</sequence>
<evidence type="ECO:0000256" key="5">
    <source>
        <dbReference type="ARBA" id="ARBA00022989"/>
    </source>
</evidence>
<dbReference type="RefSeq" id="WP_265384758.1">
    <property type="nucleotide sequence ID" value="NZ_CP110615.1"/>
</dbReference>
<evidence type="ECO:0000256" key="6">
    <source>
        <dbReference type="ARBA" id="ARBA00023136"/>
    </source>
</evidence>
<name>A0ABY6P4P8_9NOCA</name>
<feature type="transmembrane region" description="Helical" evidence="7">
    <location>
        <begin position="21"/>
        <end position="40"/>
    </location>
</feature>
<evidence type="ECO:0000256" key="4">
    <source>
        <dbReference type="ARBA" id="ARBA00022692"/>
    </source>
</evidence>
<feature type="transmembrane region" description="Helical" evidence="7">
    <location>
        <begin position="88"/>
        <end position="106"/>
    </location>
</feature>
<evidence type="ECO:0000313" key="9">
    <source>
        <dbReference type="Proteomes" id="UP001164965"/>
    </source>
</evidence>
<evidence type="ECO:0000256" key="2">
    <source>
        <dbReference type="ARBA" id="ARBA00008488"/>
    </source>
</evidence>
<dbReference type="Pfam" id="PF03006">
    <property type="entry name" value="HlyIII"/>
    <property type="match status" value="1"/>
</dbReference>
<dbReference type="EMBL" id="CP110615">
    <property type="protein sequence ID" value="UZJ26654.1"/>
    <property type="molecule type" value="Genomic_DNA"/>
</dbReference>
<dbReference type="Proteomes" id="UP001164965">
    <property type="component" value="Chromosome"/>
</dbReference>
<keyword evidence="5 7" id="KW-1133">Transmembrane helix</keyword>
<keyword evidence="9" id="KW-1185">Reference proteome</keyword>
<dbReference type="InterPro" id="IPR005744">
    <property type="entry name" value="Hy-lIII"/>
</dbReference>
<evidence type="ECO:0000256" key="1">
    <source>
        <dbReference type="ARBA" id="ARBA00004651"/>
    </source>
</evidence>
<dbReference type="PANTHER" id="PTHR20855:SF3">
    <property type="entry name" value="LD03007P"/>
    <property type="match status" value="1"/>
</dbReference>
<dbReference type="NCBIfam" id="TIGR01065">
    <property type="entry name" value="hlyIII"/>
    <property type="match status" value="1"/>
</dbReference>
<feature type="transmembrane region" description="Helical" evidence="7">
    <location>
        <begin position="200"/>
        <end position="222"/>
    </location>
</feature>
<organism evidence="8 9">
    <name type="scientific">Rhodococcus antarcticus</name>
    <dbReference type="NCBI Taxonomy" id="2987751"/>
    <lineage>
        <taxon>Bacteria</taxon>
        <taxon>Bacillati</taxon>
        <taxon>Actinomycetota</taxon>
        <taxon>Actinomycetes</taxon>
        <taxon>Mycobacteriales</taxon>
        <taxon>Nocardiaceae</taxon>
        <taxon>Rhodococcus</taxon>
    </lineage>
</organism>
<comment type="subcellular location">
    <subcellularLocation>
        <location evidence="1">Cell membrane</location>
        <topology evidence="1">Multi-pass membrane protein</topology>
    </subcellularLocation>
</comment>
<evidence type="ECO:0000313" key="8">
    <source>
        <dbReference type="EMBL" id="UZJ26654.1"/>
    </source>
</evidence>
<keyword evidence="3" id="KW-1003">Cell membrane</keyword>
<dbReference type="PANTHER" id="PTHR20855">
    <property type="entry name" value="ADIPOR/PROGESTIN RECEPTOR-RELATED"/>
    <property type="match status" value="1"/>
</dbReference>
<accession>A0ABY6P4P8</accession>
<feature type="transmembrane region" description="Helical" evidence="7">
    <location>
        <begin position="46"/>
        <end position="67"/>
    </location>
</feature>
<comment type="similarity">
    <text evidence="2">Belongs to the UPF0073 (Hly-III) family.</text>
</comment>
<gene>
    <name evidence="8" type="ORF">RHODO2019_12780</name>
</gene>
<keyword evidence="6 7" id="KW-0472">Membrane</keyword>
<proteinExistence type="inferred from homology"/>
<evidence type="ECO:0000256" key="7">
    <source>
        <dbReference type="SAM" id="Phobius"/>
    </source>
</evidence>
<reference evidence="8" key="1">
    <citation type="submission" date="2022-10" db="EMBL/GenBank/DDBJ databases">
        <title>Rhodococcus sp.75.</title>
        <authorList>
            <person name="Sun M."/>
        </authorList>
    </citation>
    <scope>NUCLEOTIDE SEQUENCE</scope>
    <source>
        <strain evidence="8">75</strain>
    </source>
</reference>
<dbReference type="InterPro" id="IPR004254">
    <property type="entry name" value="AdipoR/HlyIII-related"/>
</dbReference>
<feature type="transmembrane region" description="Helical" evidence="7">
    <location>
        <begin position="161"/>
        <end position="179"/>
    </location>
</feature>
<feature type="transmembrane region" description="Helical" evidence="7">
    <location>
        <begin position="137"/>
        <end position="155"/>
    </location>
</feature>
<evidence type="ECO:0000256" key="3">
    <source>
        <dbReference type="ARBA" id="ARBA00022475"/>
    </source>
</evidence>
<keyword evidence="4 7" id="KW-0812">Transmembrane</keyword>
<protein>
    <submittedName>
        <fullName evidence="8">Hemolysin III family protein</fullName>
    </submittedName>
</protein>